<dbReference type="InterPro" id="IPR012632">
    <property type="entry name" value="Scorpion_calcine"/>
</dbReference>
<evidence type="ECO:0000256" key="5">
    <source>
        <dbReference type="ARBA" id="ARBA00023157"/>
    </source>
</evidence>
<evidence type="ECO:0000256" key="8">
    <source>
        <dbReference type="SAM" id="SignalP"/>
    </source>
</evidence>
<gene>
    <name evidence="9" type="ORF">MEDL_46110</name>
</gene>
<evidence type="ECO:0000256" key="3">
    <source>
        <dbReference type="ARBA" id="ARBA00022525"/>
    </source>
</evidence>
<organism evidence="9 10">
    <name type="scientific">Mytilus edulis</name>
    <name type="common">Blue mussel</name>
    <dbReference type="NCBI Taxonomy" id="6550"/>
    <lineage>
        <taxon>Eukaryota</taxon>
        <taxon>Metazoa</taxon>
        <taxon>Spiralia</taxon>
        <taxon>Lophotrochozoa</taxon>
        <taxon>Mollusca</taxon>
        <taxon>Bivalvia</taxon>
        <taxon>Autobranchia</taxon>
        <taxon>Pteriomorphia</taxon>
        <taxon>Mytilida</taxon>
        <taxon>Mytiloidea</taxon>
        <taxon>Mytilidae</taxon>
        <taxon>Mytilinae</taxon>
        <taxon>Mytilus</taxon>
    </lineage>
</organism>
<keyword evidence="7" id="KW-1133">Transmembrane helix</keyword>
<dbReference type="GO" id="GO:0019855">
    <property type="term" value="F:calcium channel inhibitor activity"/>
    <property type="evidence" value="ECO:0007669"/>
    <property type="project" value="InterPro"/>
</dbReference>
<evidence type="ECO:0000313" key="9">
    <source>
        <dbReference type="EMBL" id="CAG2233455.1"/>
    </source>
</evidence>
<evidence type="ECO:0000256" key="2">
    <source>
        <dbReference type="ARBA" id="ARBA00008992"/>
    </source>
</evidence>
<feature type="chain" id="PRO_5035777798" evidence="8">
    <location>
        <begin position="26"/>
        <end position="154"/>
    </location>
</feature>
<evidence type="ECO:0000313" key="10">
    <source>
        <dbReference type="Proteomes" id="UP000683360"/>
    </source>
</evidence>
<keyword evidence="7" id="KW-0472">Membrane</keyword>
<reference evidence="9" key="1">
    <citation type="submission" date="2021-03" db="EMBL/GenBank/DDBJ databases">
        <authorList>
            <person name="Bekaert M."/>
        </authorList>
    </citation>
    <scope>NUCLEOTIDE SEQUENCE</scope>
</reference>
<feature type="signal peptide" evidence="8">
    <location>
        <begin position="1"/>
        <end position="25"/>
    </location>
</feature>
<comment type="subcellular location">
    <subcellularLocation>
        <location evidence="1">Secreted</location>
    </subcellularLocation>
</comment>
<sequence length="154" mass="17895">MRCIGFVKWFGVLLLLDSLVYKVTALCRWSNEGCYENEDCCSESCERAHEGAHKRCSKSEINQPCYADYMCEDGLQCGRKYKCCTPYWGICNSNDECCGSEHFCTFHKGFTYKRCLFPSSLAVKSRIDATLFLVVMLFWVLQCINYRTWLNIIM</sequence>
<evidence type="ECO:0000256" key="4">
    <source>
        <dbReference type="ARBA" id="ARBA00022656"/>
    </source>
</evidence>
<keyword evidence="8" id="KW-0732">Signal</keyword>
<comment type="similarity">
    <text evidence="2">Belongs to the scorpion calcin family.</text>
</comment>
<dbReference type="Proteomes" id="UP000683360">
    <property type="component" value="Unassembled WGS sequence"/>
</dbReference>
<dbReference type="PROSITE" id="PS60028">
    <property type="entry name" value="SCORPION_CALCINE"/>
    <property type="match status" value="1"/>
</dbReference>
<comment type="caution">
    <text evidence="9">The sequence shown here is derived from an EMBL/GenBank/DDBJ whole genome shotgun (WGS) entry which is preliminary data.</text>
</comment>
<dbReference type="GO" id="GO:0005576">
    <property type="term" value="C:extracellular region"/>
    <property type="evidence" value="ECO:0007669"/>
    <property type="project" value="UniProtKB-SubCell"/>
</dbReference>
<dbReference type="AlphaFoldDB" id="A0A8S3TSN8"/>
<keyword evidence="4" id="KW-0800">Toxin</keyword>
<keyword evidence="6" id="KW-0108">Calcium channel impairing toxin</keyword>
<proteinExistence type="inferred from homology"/>
<name>A0A8S3TSN8_MYTED</name>
<keyword evidence="7" id="KW-0812">Transmembrane</keyword>
<evidence type="ECO:0000256" key="7">
    <source>
        <dbReference type="SAM" id="Phobius"/>
    </source>
</evidence>
<dbReference type="GO" id="GO:0090729">
    <property type="term" value="F:toxin activity"/>
    <property type="evidence" value="ECO:0007669"/>
    <property type="project" value="UniProtKB-KW"/>
</dbReference>
<feature type="transmembrane region" description="Helical" evidence="7">
    <location>
        <begin position="129"/>
        <end position="149"/>
    </location>
</feature>
<dbReference type="OrthoDB" id="6122430at2759"/>
<keyword evidence="6" id="KW-1219">Ryanodine-sensitive calcium-release channel impairing toxin</keyword>
<evidence type="ECO:0000256" key="1">
    <source>
        <dbReference type="ARBA" id="ARBA00004613"/>
    </source>
</evidence>
<keyword evidence="6" id="KW-0872">Ion channel impairing toxin</keyword>
<evidence type="ECO:0000256" key="6">
    <source>
        <dbReference type="ARBA" id="ARBA00023297"/>
    </source>
</evidence>
<accession>A0A8S3TSN8</accession>
<protein>
    <submittedName>
        <fullName evidence="9">Uncharacterized protein</fullName>
    </submittedName>
</protein>
<dbReference type="EMBL" id="CAJPWZ010002207">
    <property type="protein sequence ID" value="CAG2233455.1"/>
    <property type="molecule type" value="Genomic_DNA"/>
</dbReference>
<keyword evidence="10" id="KW-1185">Reference proteome</keyword>
<keyword evidence="5" id="KW-1015">Disulfide bond</keyword>
<keyword evidence="3" id="KW-0964">Secreted</keyword>